<dbReference type="InterPro" id="IPR018247">
    <property type="entry name" value="EF_Hand_1_Ca_BS"/>
</dbReference>
<dbReference type="EMBL" id="JAHQCS010000057">
    <property type="protein sequence ID" value="MBU9711087.1"/>
    <property type="molecule type" value="Genomic_DNA"/>
</dbReference>
<name>A0ABS6JBN1_9BACI</name>
<accession>A0ABS6JBN1</accession>
<evidence type="ECO:0000313" key="2">
    <source>
        <dbReference type="Proteomes" id="UP000784880"/>
    </source>
</evidence>
<keyword evidence="2" id="KW-1185">Reference proteome</keyword>
<organism evidence="1 2">
    <name type="scientific">Evansella tamaricis</name>
    <dbReference type="NCBI Taxonomy" id="2069301"/>
    <lineage>
        <taxon>Bacteria</taxon>
        <taxon>Bacillati</taxon>
        <taxon>Bacillota</taxon>
        <taxon>Bacilli</taxon>
        <taxon>Bacillales</taxon>
        <taxon>Bacillaceae</taxon>
        <taxon>Evansella</taxon>
    </lineage>
</organism>
<dbReference type="RefSeq" id="WP_217064978.1">
    <property type="nucleotide sequence ID" value="NZ_JAHQCS010000057.1"/>
</dbReference>
<dbReference type="PROSITE" id="PS00018">
    <property type="entry name" value="EF_HAND_1"/>
    <property type="match status" value="1"/>
</dbReference>
<gene>
    <name evidence="1" type="ORF">KS419_04960</name>
</gene>
<proteinExistence type="predicted"/>
<dbReference type="Proteomes" id="UP000784880">
    <property type="component" value="Unassembled WGS sequence"/>
</dbReference>
<comment type="caution">
    <text evidence="1">The sequence shown here is derived from an EMBL/GenBank/DDBJ whole genome shotgun (WGS) entry which is preliminary data.</text>
</comment>
<reference evidence="1 2" key="1">
    <citation type="submission" date="2021-06" db="EMBL/GenBank/DDBJ databases">
        <title>Bacillus sp. RD4P76, an endophyte from a halophyte.</title>
        <authorList>
            <person name="Sun J.-Q."/>
        </authorList>
    </citation>
    <scope>NUCLEOTIDE SEQUENCE [LARGE SCALE GENOMIC DNA]</scope>
    <source>
        <strain evidence="1 2">CGMCC 1.15917</strain>
    </source>
</reference>
<protein>
    <submittedName>
        <fullName evidence="1">Replication terminator protein</fullName>
    </submittedName>
</protein>
<evidence type="ECO:0000313" key="1">
    <source>
        <dbReference type="EMBL" id="MBU9711087.1"/>
    </source>
</evidence>
<sequence>MPKQIVDLNTFADGALAERFNEELLKILQNIADPNTEPHKVRTLNIKVKLAGDEQRNLANSMIEVSSKLIPSRSVPTKVIIDYDENGQLTGAELKSGVPGQTYLEEDGLYSDRGEKIYDFKSKKEKGEVVND</sequence>